<keyword evidence="1" id="KW-0812">Transmembrane</keyword>
<organism evidence="2 3">
    <name type="scientific">Bacillus zhangzhouensis</name>
    <dbReference type="NCBI Taxonomy" id="1178540"/>
    <lineage>
        <taxon>Bacteria</taxon>
        <taxon>Bacillati</taxon>
        <taxon>Bacillota</taxon>
        <taxon>Bacilli</taxon>
        <taxon>Bacillales</taxon>
        <taxon>Bacillaceae</taxon>
        <taxon>Bacillus</taxon>
    </lineage>
</organism>
<protein>
    <submittedName>
        <fullName evidence="2">Uncharacterized protein</fullName>
    </submittedName>
</protein>
<dbReference type="RefSeq" id="WP_034322406.1">
    <property type="nucleotide sequence ID" value="NZ_JBCMYH010000009.1"/>
</dbReference>
<dbReference type="Proteomes" id="UP000028091">
    <property type="component" value="Unassembled WGS sequence"/>
</dbReference>
<reference evidence="2 3" key="1">
    <citation type="submission" date="2012-09" db="EMBL/GenBank/DDBJ databases">
        <title>Genome Sequence of Bacillus sp. DW5-4.</title>
        <authorList>
            <person name="Lai Q."/>
            <person name="Liu Y."/>
            <person name="Shao Z."/>
        </authorList>
    </citation>
    <scope>NUCLEOTIDE SEQUENCE [LARGE SCALE GENOMIC DNA]</scope>
    <source>
        <strain evidence="2 3">DW5-4</strain>
    </source>
</reference>
<proteinExistence type="predicted"/>
<gene>
    <name evidence="2" type="ORF">BA70_04115</name>
</gene>
<keyword evidence="3" id="KW-1185">Reference proteome</keyword>
<comment type="caution">
    <text evidence="2">The sequence shown here is derived from an EMBL/GenBank/DDBJ whole genome shotgun (WGS) entry which is preliminary data.</text>
</comment>
<evidence type="ECO:0000313" key="3">
    <source>
        <dbReference type="Proteomes" id="UP000028091"/>
    </source>
</evidence>
<keyword evidence="1" id="KW-1133">Transmembrane helix</keyword>
<dbReference type="OrthoDB" id="2936805at2"/>
<dbReference type="AlphaFoldDB" id="A0A081L9R1"/>
<name>A0A081L9R1_9BACI</name>
<sequence length="75" mass="8968">MKAKTQKLKLYLLGYFLYFPCSFLIIYFIWMNIVKSVQMGEVMSNCTSIIGIYYIFASVWFVLLMQKQAKHHEEK</sequence>
<evidence type="ECO:0000256" key="1">
    <source>
        <dbReference type="SAM" id="Phobius"/>
    </source>
</evidence>
<feature type="transmembrane region" description="Helical" evidence="1">
    <location>
        <begin position="42"/>
        <end position="65"/>
    </location>
</feature>
<dbReference type="EMBL" id="JOTP01000013">
    <property type="protein sequence ID" value="KEP25987.1"/>
    <property type="molecule type" value="Genomic_DNA"/>
</dbReference>
<keyword evidence="1" id="KW-0472">Membrane</keyword>
<feature type="transmembrane region" description="Helical" evidence="1">
    <location>
        <begin position="12"/>
        <end position="30"/>
    </location>
</feature>
<accession>A0A081L9R1</accession>
<evidence type="ECO:0000313" key="2">
    <source>
        <dbReference type="EMBL" id="KEP25987.1"/>
    </source>
</evidence>